<keyword evidence="2" id="KW-0808">Transferase</keyword>
<dbReference type="InterPro" id="IPR044992">
    <property type="entry name" value="ChyE-like"/>
</dbReference>
<dbReference type="Gene3D" id="3.40.50.880">
    <property type="match status" value="1"/>
</dbReference>
<name>A0A4Z1C6F3_9GAMM</name>
<evidence type="ECO:0000313" key="2">
    <source>
        <dbReference type="EMBL" id="TGN41130.1"/>
    </source>
</evidence>
<dbReference type="CDD" id="cd01741">
    <property type="entry name" value="GATase1_1"/>
    <property type="match status" value="1"/>
</dbReference>
<dbReference type="PROSITE" id="PS51273">
    <property type="entry name" value="GATASE_TYPE_1"/>
    <property type="match status" value="1"/>
</dbReference>
<dbReference type="AlphaFoldDB" id="A0A4Z1C6F3"/>
<dbReference type="PRINTS" id="PR00099">
    <property type="entry name" value="CPSGATASE"/>
</dbReference>
<protein>
    <submittedName>
        <fullName evidence="2">Glutamine amidotransferase</fullName>
    </submittedName>
</protein>
<dbReference type="SUPFAM" id="SSF52317">
    <property type="entry name" value="Class I glutamine amidotransferase-like"/>
    <property type="match status" value="1"/>
</dbReference>
<dbReference type="OrthoDB" id="9813383at2"/>
<dbReference type="PANTHER" id="PTHR42695">
    <property type="entry name" value="GLUTAMINE AMIDOTRANSFERASE YLR126C-RELATED"/>
    <property type="match status" value="1"/>
</dbReference>
<keyword evidence="3" id="KW-1185">Reference proteome</keyword>
<feature type="domain" description="Glutamine amidotransferase" evidence="1">
    <location>
        <begin position="58"/>
        <end position="196"/>
    </location>
</feature>
<sequence>MKTSTGPARVVILKTGNTLPPIRDAFGDFDRWFLNGLSAELAREVVDVTCQPLPGEPDHWDGIVVTGSPAMVSDREPWSESTGDWLAKAIERGVPVLGVCYGHQLMAHALGGKVGYHPRGRETGSYPIRLHASAQEDPLFAGLPAEFPVQLTHRQSVLELPESAVLLASNDFEPHQAFRIGPCAWGVQFHPEFTADIMRAYLQAQTPALLAEGLSPEALTAGVEDSLHASSLLQRFSEFVIQSR</sequence>
<dbReference type="Proteomes" id="UP000298325">
    <property type="component" value="Unassembled WGS sequence"/>
</dbReference>
<gene>
    <name evidence="2" type="ORF">E5Q11_00825</name>
</gene>
<organism evidence="2 3">
    <name type="scientific">Marinobacter confluentis</name>
    <dbReference type="NCBI Taxonomy" id="1697557"/>
    <lineage>
        <taxon>Bacteria</taxon>
        <taxon>Pseudomonadati</taxon>
        <taxon>Pseudomonadota</taxon>
        <taxon>Gammaproteobacteria</taxon>
        <taxon>Pseudomonadales</taxon>
        <taxon>Marinobacteraceae</taxon>
        <taxon>Marinobacter</taxon>
    </lineage>
</organism>
<dbReference type="PANTHER" id="PTHR42695:SF5">
    <property type="entry name" value="GLUTAMINE AMIDOTRANSFERASE YLR126C-RELATED"/>
    <property type="match status" value="1"/>
</dbReference>
<accession>A0A4Z1C6F3</accession>
<reference evidence="2 3" key="1">
    <citation type="submission" date="2019-04" db="EMBL/GenBank/DDBJ databases">
        <authorList>
            <person name="Park S."/>
            <person name="Yoon J.-H."/>
        </authorList>
    </citation>
    <scope>NUCLEOTIDE SEQUENCE [LARGE SCALE GENOMIC DNA]</scope>
    <source>
        <strain evidence="2 3">HJM-18</strain>
    </source>
</reference>
<dbReference type="NCBIfam" id="NF006562">
    <property type="entry name" value="PRK09065.1"/>
    <property type="match status" value="1"/>
</dbReference>
<evidence type="ECO:0000259" key="1">
    <source>
        <dbReference type="Pfam" id="PF00117"/>
    </source>
</evidence>
<dbReference type="GO" id="GO:0005829">
    <property type="term" value="C:cytosol"/>
    <property type="evidence" value="ECO:0007669"/>
    <property type="project" value="TreeGrafter"/>
</dbReference>
<dbReference type="RefSeq" id="WP_135801516.1">
    <property type="nucleotide sequence ID" value="NZ_SRPF01000001.1"/>
</dbReference>
<proteinExistence type="predicted"/>
<dbReference type="GO" id="GO:0016740">
    <property type="term" value="F:transferase activity"/>
    <property type="evidence" value="ECO:0007669"/>
    <property type="project" value="UniProtKB-KW"/>
</dbReference>
<evidence type="ECO:0000313" key="3">
    <source>
        <dbReference type="Proteomes" id="UP000298325"/>
    </source>
</evidence>
<comment type="caution">
    <text evidence="2">The sequence shown here is derived from an EMBL/GenBank/DDBJ whole genome shotgun (WGS) entry which is preliminary data.</text>
</comment>
<keyword evidence="2" id="KW-0315">Glutamine amidotransferase</keyword>
<dbReference type="Pfam" id="PF00117">
    <property type="entry name" value="GATase"/>
    <property type="match status" value="1"/>
</dbReference>
<dbReference type="EMBL" id="SRPF01000001">
    <property type="protein sequence ID" value="TGN41130.1"/>
    <property type="molecule type" value="Genomic_DNA"/>
</dbReference>
<dbReference type="InterPro" id="IPR029062">
    <property type="entry name" value="Class_I_gatase-like"/>
</dbReference>
<dbReference type="InterPro" id="IPR017926">
    <property type="entry name" value="GATASE"/>
</dbReference>